<reference evidence="1" key="1">
    <citation type="submission" date="2022-07" db="EMBL/GenBank/DDBJ databases">
        <title>Phylogenomic reconstructions and comparative analyses of Kickxellomycotina fungi.</title>
        <authorList>
            <person name="Reynolds N.K."/>
            <person name="Stajich J.E."/>
            <person name="Barry K."/>
            <person name="Grigoriev I.V."/>
            <person name="Crous P."/>
            <person name="Smith M.E."/>
        </authorList>
    </citation>
    <scope>NUCLEOTIDE SEQUENCE</scope>
    <source>
        <strain evidence="1">NRRL 5244</strain>
    </source>
</reference>
<gene>
    <name evidence="1" type="ORF">FBU59_000080</name>
</gene>
<name>A0ACC1JHW3_9FUNG</name>
<sequence length="1156" mass="128209">MTWESFRQRVRYLRGEALSNWPASVTNVHLQPIATGVHVWFTGTDPTHNIRRPTLLFSAVPSTTDPAPNGHVVNVPVATARSVWNDRFCSIQATGNASLLTYLRDAGIEQSLWNSAEGSVDVVMLADKGQRWVRGAVCGSRIIVEECAVEMGMNVRQNDWYYTRSNGDGRFVAFSRDGNVVIYDGHTRRETQVTWANDSGVQYGVVEYAMEEELGRSTGIFWAPKSPDNIDRLLCARVDERMVADVGLPELPEDNKIDPTADLIHSPAGAFANDAYGWTHGCHMADQRGYSALVDFQKYPRPGSSNAVTDWVVIELEHDLERGITSHKARPLCRAQCLRRLFPWHEYVVRAGWLPESGGSGAVWFQLLDRAQKRTAIIRVPVECFGEGIGGDSDPFDRADMEELVNDSLVHVLYEESQPDAWINLNQHCHFLSNGVPDGCVQFILASERTNGFNHLHLVTTKLSTDIISEGIGHSSISILPITTGSWPVTDDAPLFVDEAQQMVYFSARNPNPLTVNLFVASYTADIQYPTEFPRQLTMAGYTHSHFVFDSTGKYFYCQSSNVTTPSRHCIYQTDSRCLAAIEVARLRSESFVTTRSSIHSTSTYDFRSISIDSLESDAFSDYLPDPLRMGGKLRRATREEEFSIRRLTPSYVGQTVSRAVRSAIPFSLFQSLALGTIKSGINPQRLIDKVIAEILSRDGGSTSGQSGQGGQAPVSETAVRVAKRPSTAPPLPPRPVEAAVEPMAEAVSRYMSLTNANQQFVTKETLIGTHEYAGMPVVNKGSDPAPKLFCFPVPSGDSWDLLFGHVYLPPDFIPGRLYPVVVNAYGGPQCQLVTNAYPYPRHRRLAMLTRMTPEIVKPGTAPMFALRGSSCRSSTSEIDDRRVDSMDSVWPNSAEKSDVHSMVVVCVDGRGTPSRGLKYESAIYGMLGQLEVDDIASAVEYLLAYGLDALTPVDTVAPDWCQTTVSCSSPTPAKVLRPPVFPPPSTSTGDLSQWDPLPSNPDVARGFVDRRRISIHGWSYGGYVALRAIAKHPNLFKVCIAGAPVVRWDWYSAAYAERYLGVPTNATDIYDKSSVVSVAEQLPRERNRVLVVHGWNDDNVHVTHTAELVRALQGAWKRPDPIRLSIYANERHGLRLPSSNEHFETLLTYWLFNYL</sequence>
<dbReference type="Proteomes" id="UP001150603">
    <property type="component" value="Unassembled WGS sequence"/>
</dbReference>
<organism evidence="1 2">
    <name type="scientific">Linderina macrospora</name>
    <dbReference type="NCBI Taxonomy" id="4868"/>
    <lineage>
        <taxon>Eukaryota</taxon>
        <taxon>Fungi</taxon>
        <taxon>Fungi incertae sedis</taxon>
        <taxon>Zoopagomycota</taxon>
        <taxon>Kickxellomycotina</taxon>
        <taxon>Kickxellomycetes</taxon>
        <taxon>Kickxellales</taxon>
        <taxon>Kickxellaceae</taxon>
        <taxon>Linderina</taxon>
    </lineage>
</organism>
<keyword evidence="2" id="KW-1185">Reference proteome</keyword>
<evidence type="ECO:0000313" key="1">
    <source>
        <dbReference type="EMBL" id="KAJ1951569.1"/>
    </source>
</evidence>
<dbReference type="EMBL" id="JANBPW010000005">
    <property type="protein sequence ID" value="KAJ1951569.1"/>
    <property type="molecule type" value="Genomic_DNA"/>
</dbReference>
<accession>A0ACC1JHW3</accession>
<proteinExistence type="predicted"/>
<protein>
    <submittedName>
        <fullName evidence="1">Uncharacterized protein</fullName>
    </submittedName>
</protein>
<comment type="caution">
    <text evidence="1">The sequence shown here is derived from an EMBL/GenBank/DDBJ whole genome shotgun (WGS) entry which is preliminary data.</text>
</comment>
<evidence type="ECO:0000313" key="2">
    <source>
        <dbReference type="Proteomes" id="UP001150603"/>
    </source>
</evidence>